<dbReference type="Proteomes" id="UP000094444">
    <property type="component" value="Unassembled WGS sequence"/>
</dbReference>
<reference evidence="2" key="1">
    <citation type="submission" date="2017-09" db="EMBL/GenBank/DDBJ databases">
        <title>Polyketide synthases of a Diaporthe helianthi virulent isolate.</title>
        <authorList>
            <person name="Baroncelli R."/>
        </authorList>
    </citation>
    <scope>NUCLEOTIDE SEQUENCE [LARGE SCALE GENOMIC DNA]</scope>
    <source>
        <strain evidence="2">7/96</strain>
    </source>
</reference>
<evidence type="ECO:0000256" key="1">
    <source>
        <dbReference type="SAM" id="MobiDB-lite"/>
    </source>
</evidence>
<evidence type="ECO:0000313" key="3">
    <source>
        <dbReference type="Proteomes" id="UP000094444"/>
    </source>
</evidence>
<comment type="caution">
    <text evidence="2">The sequence shown here is derived from an EMBL/GenBank/DDBJ whole genome shotgun (WGS) entry which is preliminary data.</text>
</comment>
<name>A0A2P5HEX9_DIAHE</name>
<feature type="compositionally biased region" description="Basic and acidic residues" evidence="1">
    <location>
        <begin position="90"/>
        <end position="104"/>
    </location>
</feature>
<feature type="region of interest" description="Disordered" evidence="1">
    <location>
        <begin position="90"/>
        <end position="131"/>
    </location>
</feature>
<feature type="region of interest" description="Disordered" evidence="1">
    <location>
        <begin position="192"/>
        <end position="224"/>
    </location>
</feature>
<organism evidence="2 3">
    <name type="scientific">Diaporthe helianthi</name>
    <dbReference type="NCBI Taxonomy" id="158607"/>
    <lineage>
        <taxon>Eukaryota</taxon>
        <taxon>Fungi</taxon>
        <taxon>Dikarya</taxon>
        <taxon>Ascomycota</taxon>
        <taxon>Pezizomycotina</taxon>
        <taxon>Sordariomycetes</taxon>
        <taxon>Sordariomycetidae</taxon>
        <taxon>Diaporthales</taxon>
        <taxon>Diaporthaceae</taxon>
        <taxon>Diaporthe</taxon>
    </lineage>
</organism>
<accession>A0A2P5HEX9</accession>
<protein>
    <submittedName>
        <fullName evidence="2">Uncharacterized protein</fullName>
    </submittedName>
</protein>
<dbReference type="EMBL" id="MAVT02003110">
    <property type="protein sequence ID" value="POS68818.1"/>
    <property type="molecule type" value="Genomic_DNA"/>
</dbReference>
<feature type="compositionally biased region" description="Basic and acidic residues" evidence="1">
    <location>
        <begin position="199"/>
        <end position="208"/>
    </location>
</feature>
<gene>
    <name evidence="2" type="ORF">DHEL01_v212787</name>
</gene>
<dbReference type="AlphaFoldDB" id="A0A2P5HEX9"/>
<proteinExistence type="predicted"/>
<sequence>MCQESIADVTCVKQNCNTIIANKAVVGCRPCKTVTDNNLNYGGCGFVSKLPLPVQKSSEGRKICGGCRANAIERSRGLYDNIAEHIVGIREQEQTRDGDRRARWEQQSYDAGSPAPPEAPDRPGYGSGTDYYPPGVNIGYGSMRPVEQDTIVHGAGMKWSAGEGGYASAHGLPVISDELSELETHNMSVLAHATGYTSRNDHGQDPSHRSGGQQRHRGDQGYSQ</sequence>
<evidence type="ECO:0000313" key="2">
    <source>
        <dbReference type="EMBL" id="POS68818.1"/>
    </source>
</evidence>
<dbReference type="InParanoid" id="A0A2P5HEX9"/>
<keyword evidence="3" id="KW-1185">Reference proteome</keyword>